<sequence length="362" mass="38840">MTDLPAPEPLSVAPSTDVGSERLAAALAAADVPGIGRALRHDYVIVPLMRGAEGETQTRVIAADDPEGERRWELCLFSSTQAFSDFLAGDAQREFAIRSGASLTPMLEQYRTLLRRVVFDPAGPHPVRASVEDVLATLEATESDDAVAWITSPDGRPEFGLRPGERVVGLDLMLGDDWATIDLGDPERLKKDVAALVKAQLRGIPQAPVLRGQLTSWLTTTGRRAAAAGGRSLAFLTRRTETAAAAVSVAQFWQDLGVEGPHLDDQAARLSSNLEGAELVRAETAAGPFLRHTRRTMGPPELGGPPVFVIDYWLEFPDRRGLCLVSFSTPHGDALDAIRRLADNVVLAASWELAPGAEASGR</sequence>
<keyword evidence="2" id="KW-1185">Reference proteome</keyword>
<protein>
    <submittedName>
        <fullName evidence="1">Uncharacterized protein</fullName>
    </submittedName>
</protein>
<reference evidence="1 2" key="1">
    <citation type="submission" date="2020-05" db="EMBL/GenBank/DDBJ databases">
        <title>MicrobeNet Type strains.</title>
        <authorList>
            <person name="Nicholson A.C."/>
        </authorList>
    </citation>
    <scope>NUCLEOTIDE SEQUENCE [LARGE SCALE GENOMIC DNA]</scope>
    <source>
        <strain evidence="1 2">JCM 14282</strain>
    </source>
</reference>
<comment type="caution">
    <text evidence="1">The sequence shown here is derived from an EMBL/GenBank/DDBJ whole genome shotgun (WGS) entry which is preliminary data.</text>
</comment>
<organism evidence="1 2">
    <name type="scientific">Microbacterium ulmi</name>
    <dbReference type="NCBI Taxonomy" id="179095"/>
    <lineage>
        <taxon>Bacteria</taxon>
        <taxon>Bacillati</taxon>
        <taxon>Actinomycetota</taxon>
        <taxon>Actinomycetes</taxon>
        <taxon>Micrococcales</taxon>
        <taxon>Microbacteriaceae</taxon>
        <taxon>Microbacterium</taxon>
    </lineage>
</organism>
<proteinExistence type="predicted"/>
<dbReference type="RefSeq" id="WP_167035451.1">
    <property type="nucleotide sequence ID" value="NZ_BAAANA010000002.1"/>
</dbReference>
<evidence type="ECO:0000313" key="2">
    <source>
        <dbReference type="Proteomes" id="UP000543598"/>
    </source>
</evidence>
<accession>A0A7Y2M445</accession>
<name>A0A7Y2M445_9MICO</name>
<evidence type="ECO:0000313" key="1">
    <source>
        <dbReference type="EMBL" id="NNH04743.1"/>
    </source>
</evidence>
<dbReference type="AlphaFoldDB" id="A0A7Y2M445"/>
<dbReference type="Proteomes" id="UP000543598">
    <property type="component" value="Unassembled WGS sequence"/>
</dbReference>
<gene>
    <name evidence="1" type="ORF">HLA99_12895</name>
</gene>
<dbReference type="EMBL" id="JABEMB010000022">
    <property type="protein sequence ID" value="NNH04743.1"/>
    <property type="molecule type" value="Genomic_DNA"/>
</dbReference>